<feature type="domain" description="POTRA" evidence="5">
    <location>
        <begin position="24"/>
        <end position="100"/>
    </location>
</feature>
<evidence type="ECO:0000256" key="1">
    <source>
        <dbReference type="ARBA" id="ARBA00004370"/>
    </source>
</evidence>
<dbReference type="AlphaFoldDB" id="A0A1I5Z340"/>
<protein>
    <submittedName>
        <fullName evidence="6">Surface antigen variable number repeat-containing protein</fullName>
    </submittedName>
</protein>
<dbReference type="EMBL" id="FOXH01000024">
    <property type="protein sequence ID" value="SFQ50906.1"/>
    <property type="molecule type" value="Genomic_DNA"/>
</dbReference>
<evidence type="ECO:0000256" key="4">
    <source>
        <dbReference type="ARBA" id="ARBA00023136"/>
    </source>
</evidence>
<keyword evidence="4" id="KW-0472">Membrane</keyword>
<dbReference type="GO" id="GO:0019867">
    <property type="term" value="C:outer membrane"/>
    <property type="evidence" value="ECO:0007669"/>
    <property type="project" value="InterPro"/>
</dbReference>
<dbReference type="Proteomes" id="UP000199306">
    <property type="component" value="Unassembled WGS sequence"/>
</dbReference>
<dbReference type="InterPro" id="IPR010827">
    <property type="entry name" value="BamA/TamA_POTRA"/>
</dbReference>
<dbReference type="RefSeq" id="WP_092019856.1">
    <property type="nucleotide sequence ID" value="NZ_FOXH01000024.1"/>
</dbReference>
<dbReference type="STRING" id="1079859.SAMN04515674_12415"/>
<dbReference type="Gene3D" id="2.40.160.50">
    <property type="entry name" value="membrane protein fhac: a member of the omp85/tpsb transporter family"/>
    <property type="match status" value="1"/>
</dbReference>
<keyword evidence="7" id="KW-1185">Reference proteome</keyword>
<evidence type="ECO:0000313" key="6">
    <source>
        <dbReference type="EMBL" id="SFQ50906.1"/>
    </source>
</evidence>
<evidence type="ECO:0000313" key="7">
    <source>
        <dbReference type="Proteomes" id="UP000199306"/>
    </source>
</evidence>
<evidence type="ECO:0000256" key="2">
    <source>
        <dbReference type="ARBA" id="ARBA00022452"/>
    </source>
</evidence>
<dbReference type="PANTHER" id="PTHR12815">
    <property type="entry name" value="SORTING AND ASSEMBLY MACHINERY SAMM50 PROTEIN FAMILY MEMBER"/>
    <property type="match status" value="1"/>
</dbReference>
<dbReference type="PROSITE" id="PS51779">
    <property type="entry name" value="POTRA"/>
    <property type="match status" value="1"/>
</dbReference>
<dbReference type="Pfam" id="PF01103">
    <property type="entry name" value="Omp85"/>
    <property type="match status" value="1"/>
</dbReference>
<proteinExistence type="predicted"/>
<dbReference type="InterPro" id="IPR000184">
    <property type="entry name" value="Bac_surfAg_D15"/>
</dbReference>
<gene>
    <name evidence="6" type="ORF">SAMN04515674_12415</name>
</gene>
<dbReference type="PANTHER" id="PTHR12815:SF18">
    <property type="entry name" value="SORTING AND ASSEMBLY MACHINERY COMPONENT 50 HOMOLOG"/>
    <property type="match status" value="1"/>
</dbReference>
<evidence type="ECO:0000259" key="5">
    <source>
        <dbReference type="PROSITE" id="PS51779"/>
    </source>
</evidence>
<sequence>MLLLNFLFSFLLSSPPLPQIDPVVIVKEIRITGNHKTRENIILRELDFMVGDSLNKQNLEKRLELNRRKIMNTNLFISTEVTVVEELNNEIVIEIRLQEQWFILGYPVFQIADRNLNEWWERGHQFGRTIYGVHLIHSNFRGKAERLQLNLETGFTQRVDLIYRMPYIDKAQKTGLGFSISYATNKNVAFSTINDTLAYRRSEDKVLRERFNAAVSLKKRYHFYDNHTLELRYNNNSIDDTIRRLNPNYFGDGRTSQKYFQLSYYFNYDFRDNVTYPLRGKRYELLINQSGLLPVDDIHQFEVTGTYSRFHPISQKWFLGMTLEGKVSFPGNQPFYNTRGLGYGSDLVRGYELFVVDGSSYFYSRNTLRYKLLDRFFKIKFLKVKQINNIPLGIYPNIYADFGYASNQYTERNLSKLANKGLFGGGFGIDIVTYYNVVWRLNYSFNGQGQSGFVFNINREF</sequence>
<dbReference type="OrthoDB" id="9768717at2"/>
<keyword evidence="3" id="KW-0812">Transmembrane</keyword>
<dbReference type="InterPro" id="IPR039910">
    <property type="entry name" value="D15-like"/>
</dbReference>
<name>A0A1I5Z340_9BACT</name>
<evidence type="ECO:0000256" key="3">
    <source>
        <dbReference type="ARBA" id="ARBA00022692"/>
    </source>
</evidence>
<reference evidence="6 7" key="1">
    <citation type="submission" date="2016-10" db="EMBL/GenBank/DDBJ databases">
        <authorList>
            <person name="de Groot N.N."/>
        </authorList>
    </citation>
    <scope>NUCLEOTIDE SEQUENCE [LARGE SCALE GENOMIC DNA]</scope>
    <source>
        <strain evidence="7">E92,LMG 26720,CCM 7988</strain>
    </source>
</reference>
<comment type="subcellular location">
    <subcellularLocation>
        <location evidence="1">Membrane</location>
    </subcellularLocation>
</comment>
<keyword evidence="2" id="KW-1134">Transmembrane beta strand</keyword>
<dbReference type="InterPro" id="IPR034746">
    <property type="entry name" value="POTRA"/>
</dbReference>
<dbReference type="Pfam" id="PF07244">
    <property type="entry name" value="POTRA"/>
    <property type="match status" value="1"/>
</dbReference>
<organism evidence="6 7">
    <name type="scientific">Pseudarcicella hirudinis</name>
    <dbReference type="NCBI Taxonomy" id="1079859"/>
    <lineage>
        <taxon>Bacteria</taxon>
        <taxon>Pseudomonadati</taxon>
        <taxon>Bacteroidota</taxon>
        <taxon>Cytophagia</taxon>
        <taxon>Cytophagales</taxon>
        <taxon>Flectobacillaceae</taxon>
        <taxon>Pseudarcicella</taxon>
    </lineage>
</organism>
<dbReference type="Gene3D" id="3.10.20.310">
    <property type="entry name" value="membrane protein fhac"/>
    <property type="match status" value="1"/>
</dbReference>
<accession>A0A1I5Z340</accession>